<dbReference type="AlphaFoldDB" id="D5EHG6"/>
<dbReference type="UniPathway" id="UPA00379">
    <property type="reaction ID" value="UER00551"/>
</dbReference>
<feature type="binding site" evidence="7">
    <location>
        <position position="251"/>
    </location>
    <ligand>
        <name>Zn(2+)</name>
        <dbReference type="ChEBI" id="CHEBI:29105"/>
    </ligand>
</feature>
<feature type="binding site" evidence="7">
    <location>
        <position position="330"/>
    </location>
    <ligand>
        <name>4-imidazolone-5-propanoate</name>
        <dbReference type="ChEBI" id="CHEBI:77893"/>
    </ligand>
</feature>
<feature type="binding site" evidence="7">
    <location>
        <position position="251"/>
    </location>
    <ligand>
        <name>Fe(3+)</name>
        <dbReference type="ChEBI" id="CHEBI:29034"/>
    </ligand>
</feature>
<keyword evidence="3 7" id="KW-0378">Hydrolase</keyword>
<proteinExistence type="inferred from homology"/>
<keyword evidence="4 7" id="KW-0369">Histidine metabolism</keyword>
<comment type="subcellular location">
    <subcellularLocation>
        <location evidence="7">Cytoplasm</location>
    </subcellularLocation>
</comment>
<dbReference type="InterPro" id="IPR011059">
    <property type="entry name" value="Metal-dep_hydrolase_composite"/>
</dbReference>
<keyword evidence="7" id="KW-0963">Cytoplasm</keyword>
<feature type="binding site" evidence="7">
    <location>
        <position position="325"/>
    </location>
    <ligand>
        <name>Fe(3+)</name>
        <dbReference type="ChEBI" id="CHEBI:29034"/>
    </ligand>
</feature>
<evidence type="ECO:0000313" key="10">
    <source>
        <dbReference type="Proteomes" id="UP000002366"/>
    </source>
</evidence>
<feature type="domain" description="Amidohydrolase-related" evidence="8">
    <location>
        <begin position="73"/>
        <end position="413"/>
    </location>
</feature>
<keyword evidence="5 7" id="KW-0862">Zinc</keyword>
<evidence type="ECO:0000256" key="4">
    <source>
        <dbReference type="ARBA" id="ARBA00022808"/>
    </source>
</evidence>
<evidence type="ECO:0000256" key="5">
    <source>
        <dbReference type="ARBA" id="ARBA00022833"/>
    </source>
</evidence>
<dbReference type="STRING" id="572547.Amico_1885"/>
<dbReference type="GO" id="GO:0019557">
    <property type="term" value="P:L-histidine catabolic process to glutamate and formate"/>
    <property type="evidence" value="ECO:0007669"/>
    <property type="project" value="UniProtKB-UniPathway"/>
</dbReference>
<feature type="binding site" evidence="7">
    <location>
        <position position="153"/>
    </location>
    <ligand>
        <name>4-imidazolone-5-propanoate</name>
        <dbReference type="ChEBI" id="CHEBI:77893"/>
    </ligand>
</feature>
<evidence type="ECO:0000256" key="2">
    <source>
        <dbReference type="ARBA" id="ARBA00022723"/>
    </source>
</evidence>
<feature type="binding site" evidence="7">
    <location>
        <position position="186"/>
    </location>
    <ligand>
        <name>4-imidazolone-5-propanoate</name>
        <dbReference type="ChEBI" id="CHEBI:77893"/>
    </ligand>
</feature>
<dbReference type="PANTHER" id="PTHR42752:SF1">
    <property type="entry name" value="IMIDAZOLONEPROPIONASE-RELATED"/>
    <property type="match status" value="1"/>
</dbReference>
<feature type="binding site" evidence="7">
    <location>
        <position position="90"/>
    </location>
    <ligand>
        <name>4-imidazolone-5-propanoate</name>
        <dbReference type="ChEBI" id="CHEBI:77893"/>
    </ligand>
</feature>
<name>D5EHG6_AMICL</name>
<feature type="binding site" evidence="7">
    <location>
        <position position="83"/>
    </location>
    <ligand>
        <name>Fe(3+)</name>
        <dbReference type="ChEBI" id="CHEBI:29034"/>
    </ligand>
</feature>
<feature type="binding site" evidence="7">
    <location>
        <position position="81"/>
    </location>
    <ligand>
        <name>Fe(3+)</name>
        <dbReference type="ChEBI" id="CHEBI:29034"/>
    </ligand>
</feature>
<dbReference type="GO" id="GO:0005737">
    <property type="term" value="C:cytoplasm"/>
    <property type="evidence" value="ECO:0007669"/>
    <property type="project" value="UniProtKB-SubCell"/>
</dbReference>
<comment type="similarity">
    <text evidence="7">Belongs to the metallo-dependent hydrolases superfamily. HutI family.</text>
</comment>
<keyword evidence="2 7" id="KW-0479">Metal-binding</keyword>
<dbReference type="RefSeq" id="WP_013049260.1">
    <property type="nucleotide sequence ID" value="NC_014011.1"/>
</dbReference>
<dbReference type="GO" id="GO:0008270">
    <property type="term" value="F:zinc ion binding"/>
    <property type="evidence" value="ECO:0007669"/>
    <property type="project" value="UniProtKB-UniRule"/>
</dbReference>
<dbReference type="Proteomes" id="UP000002366">
    <property type="component" value="Chromosome"/>
</dbReference>
<evidence type="ECO:0000256" key="6">
    <source>
        <dbReference type="ARBA" id="ARBA00023004"/>
    </source>
</evidence>
<comment type="cofactor">
    <cofactor evidence="7">
        <name>Zn(2+)</name>
        <dbReference type="ChEBI" id="CHEBI:29105"/>
    </cofactor>
    <cofactor evidence="7">
        <name>Fe(3+)</name>
        <dbReference type="ChEBI" id="CHEBI:29034"/>
    </cofactor>
    <text evidence="7">Binds 1 zinc or iron ion per subunit.</text>
</comment>
<dbReference type="KEGG" id="aco:Amico_1885"/>
<dbReference type="EMBL" id="CP001997">
    <property type="protein sequence ID" value="ADE57998.1"/>
    <property type="molecule type" value="Genomic_DNA"/>
</dbReference>
<dbReference type="PANTHER" id="PTHR42752">
    <property type="entry name" value="IMIDAZOLONEPROPIONASE"/>
    <property type="match status" value="1"/>
</dbReference>
<feature type="binding site" evidence="7">
    <location>
        <position position="83"/>
    </location>
    <ligand>
        <name>Zn(2+)</name>
        <dbReference type="ChEBI" id="CHEBI:29105"/>
    </ligand>
</feature>
<comment type="pathway">
    <text evidence="7">Amino-acid degradation; L-histidine degradation into L-glutamate; N-formimidoyl-L-glutamate from L-histidine: step 3/3.</text>
</comment>
<dbReference type="FunFam" id="3.20.20.140:FF:000007">
    <property type="entry name" value="Imidazolonepropionase"/>
    <property type="match status" value="1"/>
</dbReference>
<dbReference type="SUPFAM" id="SSF51338">
    <property type="entry name" value="Composite domain of metallo-dependent hydrolases"/>
    <property type="match status" value="1"/>
</dbReference>
<dbReference type="Pfam" id="PF01979">
    <property type="entry name" value="Amidohydro_1"/>
    <property type="match status" value="1"/>
</dbReference>
<dbReference type="GO" id="GO:0005506">
    <property type="term" value="F:iron ion binding"/>
    <property type="evidence" value="ECO:0007669"/>
    <property type="project" value="UniProtKB-UniRule"/>
</dbReference>
<feature type="binding site" evidence="7">
    <location>
        <position position="81"/>
    </location>
    <ligand>
        <name>Zn(2+)</name>
        <dbReference type="ChEBI" id="CHEBI:29105"/>
    </ligand>
</feature>
<comment type="function">
    <text evidence="7">Catalyzes the hydrolytic cleavage of the carbon-nitrogen bond in imidazolone-5-propanoate to yield N-formimidoyl-L-glutamate. It is the third step in the universal histidine degradation pathway.</text>
</comment>
<dbReference type="InterPro" id="IPR006680">
    <property type="entry name" value="Amidohydro-rel"/>
</dbReference>
<evidence type="ECO:0000256" key="3">
    <source>
        <dbReference type="ARBA" id="ARBA00022801"/>
    </source>
</evidence>
<accession>D5EHG6</accession>
<dbReference type="HOGENOM" id="CLU_041647_0_1_0"/>
<feature type="binding site" evidence="7">
    <location>
        <position position="153"/>
    </location>
    <ligand>
        <name>N-formimidoyl-L-glutamate</name>
        <dbReference type="ChEBI" id="CHEBI:58928"/>
    </ligand>
</feature>
<evidence type="ECO:0000256" key="1">
    <source>
        <dbReference type="ARBA" id="ARBA00012864"/>
    </source>
</evidence>
<dbReference type="GO" id="GO:0050480">
    <property type="term" value="F:imidazolonepropionase activity"/>
    <property type="evidence" value="ECO:0007669"/>
    <property type="project" value="UniProtKB-UniRule"/>
</dbReference>
<evidence type="ECO:0000259" key="8">
    <source>
        <dbReference type="Pfam" id="PF01979"/>
    </source>
</evidence>
<dbReference type="EC" id="3.5.2.7" evidence="1 7"/>
<dbReference type="OrthoDB" id="9776455at2"/>
<dbReference type="CDD" id="cd01296">
    <property type="entry name" value="Imidazolone-5PH"/>
    <property type="match status" value="1"/>
</dbReference>
<feature type="binding site" evidence="7">
    <location>
        <position position="325"/>
    </location>
    <ligand>
        <name>Zn(2+)</name>
        <dbReference type="ChEBI" id="CHEBI:29105"/>
    </ligand>
</feature>
<dbReference type="SUPFAM" id="SSF51556">
    <property type="entry name" value="Metallo-dependent hydrolases"/>
    <property type="match status" value="1"/>
</dbReference>
<sequence>MITSLFRNAAIYTPASSQTPLSGDSQGKVDSIARGALLCRNGLIEKIGEEHAVIKDLSLYDVDIEIDCEGCCLIPGFVDPHTHICFAARREREFSQRIAGTPYLDILRAGGGILSSVRAVKEASEEELFQTTLENVLSALSFGTTTIEIKSGYGLDTETELKMLRVIDRIRRETPLDVAITFMGAHAVPHEYKEDPDTFVSILTDEMIPAVAKQGIARFCDVFCEEGVFTLQQSRKILQSAQKHGLKPRIHADEVYDTGGAGLAAELQTVSAEHLLAASERNLKAMAEAKVIANLLPATAYSLRKPYAPARRMIELNVPVALATDCNPGSCFTESMPFVFGLAVMNMNMTVQEALVASTINAAWALEMQHSVGSLEVGKQADFLLLDGDSPAILAYHAGVSPVVSVYKKGVLVA</sequence>
<keyword evidence="6 7" id="KW-0408">Iron</keyword>
<dbReference type="InterPro" id="IPR032466">
    <property type="entry name" value="Metal_Hydrolase"/>
</dbReference>
<protein>
    <recommendedName>
        <fullName evidence="1 7">Imidazolonepropionase</fullName>
        <ecNumber evidence="1 7">3.5.2.7</ecNumber>
    </recommendedName>
    <alternativeName>
        <fullName evidence="7">Imidazolone-5-propionate hydrolase</fullName>
    </alternativeName>
</protein>
<dbReference type="HAMAP" id="MF_00372">
    <property type="entry name" value="HutI"/>
    <property type="match status" value="1"/>
</dbReference>
<dbReference type="Gene3D" id="2.30.40.10">
    <property type="entry name" value="Urease, subunit C, domain 1"/>
    <property type="match status" value="1"/>
</dbReference>
<dbReference type="NCBIfam" id="TIGR01224">
    <property type="entry name" value="hutI"/>
    <property type="match status" value="1"/>
</dbReference>
<feature type="binding site" evidence="7">
    <location>
        <position position="327"/>
    </location>
    <ligand>
        <name>N-formimidoyl-L-glutamate</name>
        <dbReference type="ChEBI" id="CHEBI:58928"/>
    </ligand>
</feature>
<organism evidence="9 10">
    <name type="scientific">Aminobacterium colombiense (strain DSM 12261 / ALA-1)</name>
    <dbReference type="NCBI Taxonomy" id="572547"/>
    <lineage>
        <taxon>Bacteria</taxon>
        <taxon>Thermotogati</taxon>
        <taxon>Synergistota</taxon>
        <taxon>Synergistia</taxon>
        <taxon>Synergistales</taxon>
        <taxon>Aminobacteriaceae</taxon>
        <taxon>Aminobacterium</taxon>
    </lineage>
</organism>
<dbReference type="InterPro" id="IPR005920">
    <property type="entry name" value="HutI"/>
</dbReference>
<comment type="catalytic activity">
    <reaction evidence="7">
        <text>4-imidazolone-5-propanoate + H2O = N-formimidoyl-L-glutamate</text>
        <dbReference type="Rhea" id="RHEA:23660"/>
        <dbReference type="ChEBI" id="CHEBI:15377"/>
        <dbReference type="ChEBI" id="CHEBI:58928"/>
        <dbReference type="ChEBI" id="CHEBI:77893"/>
        <dbReference type="EC" id="3.5.2.7"/>
    </reaction>
</comment>
<gene>
    <name evidence="7" type="primary">hutI</name>
    <name evidence="9" type="ordered locus">Amico_1885</name>
</gene>
<feature type="binding site" evidence="7">
    <location>
        <position position="254"/>
    </location>
    <ligand>
        <name>4-imidazolone-5-propanoate</name>
        <dbReference type="ChEBI" id="CHEBI:77893"/>
    </ligand>
</feature>
<dbReference type="GO" id="GO:0019556">
    <property type="term" value="P:L-histidine catabolic process to glutamate and formamide"/>
    <property type="evidence" value="ECO:0007669"/>
    <property type="project" value="UniProtKB-UniRule"/>
</dbReference>
<reference evidence="9 10" key="1">
    <citation type="journal article" date="2010" name="Stand. Genomic Sci.">
        <title>Complete genome sequence of Aminobacterium colombiense type strain (ALA-1).</title>
        <authorList>
            <person name="Chertkov O."/>
            <person name="Sikorski J."/>
            <person name="Brambilla E."/>
            <person name="Lapidus A."/>
            <person name="Copeland A."/>
            <person name="Glavina Del Rio T."/>
            <person name="Nolan M."/>
            <person name="Lucas S."/>
            <person name="Tice H."/>
            <person name="Cheng J.F."/>
            <person name="Han C."/>
            <person name="Detter J.C."/>
            <person name="Bruce D."/>
            <person name="Tapia R."/>
            <person name="Goodwin L."/>
            <person name="Pitluck S."/>
            <person name="Liolios K."/>
            <person name="Ivanova N."/>
            <person name="Mavromatis K."/>
            <person name="Ovchinnikova G."/>
            <person name="Pati A."/>
            <person name="Chen A."/>
            <person name="Palaniappan K."/>
            <person name="Land M."/>
            <person name="Hauser L."/>
            <person name="Chang Y.J."/>
            <person name="Jeffries C.D."/>
            <person name="Spring S."/>
            <person name="Rohde M."/>
            <person name="Goker M."/>
            <person name="Bristow J."/>
            <person name="Eisen J.A."/>
            <person name="Markowitz V."/>
            <person name="Hugenholtz P."/>
            <person name="Kyrpides N.C."/>
            <person name="Klenk H.P."/>
        </authorList>
    </citation>
    <scope>NUCLEOTIDE SEQUENCE [LARGE SCALE GENOMIC DNA]</scope>
    <source>
        <strain evidence="10">DSM 12261 / ALA-1</strain>
    </source>
</reference>
<evidence type="ECO:0000256" key="7">
    <source>
        <dbReference type="HAMAP-Rule" id="MF_00372"/>
    </source>
</evidence>
<feature type="binding site" evidence="7">
    <location>
        <position position="329"/>
    </location>
    <ligand>
        <name>N-formimidoyl-L-glutamate</name>
        <dbReference type="ChEBI" id="CHEBI:58928"/>
    </ligand>
</feature>
<dbReference type="eggNOG" id="COG1228">
    <property type="taxonomic scope" value="Bacteria"/>
</dbReference>
<keyword evidence="10" id="KW-1185">Reference proteome</keyword>
<evidence type="ECO:0000313" key="9">
    <source>
        <dbReference type="EMBL" id="ADE57998.1"/>
    </source>
</evidence>
<dbReference type="Gene3D" id="3.20.20.140">
    <property type="entry name" value="Metal-dependent hydrolases"/>
    <property type="match status" value="1"/>
</dbReference>